<dbReference type="PANTHER" id="PTHR44227">
    <property type="match status" value="1"/>
</dbReference>
<dbReference type="PROSITE" id="PS50005">
    <property type="entry name" value="TPR"/>
    <property type="match status" value="1"/>
</dbReference>
<feature type="transmembrane region" description="Helical" evidence="4">
    <location>
        <begin position="110"/>
        <end position="132"/>
    </location>
</feature>
<keyword evidence="2 3" id="KW-0802">TPR repeat</keyword>
<dbReference type="InterPro" id="IPR011990">
    <property type="entry name" value="TPR-like_helical_dom_sf"/>
</dbReference>
<feature type="transmembrane region" description="Helical" evidence="4">
    <location>
        <begin position="319"/>
        <end position="336"/>
    </location>
</feature>
<feature type="transmembrane region" description="Helical" evidence="4">
    <location>
        <begin position="279"/>
        <end position="299"/>
    </location>
</feature>
<feature type="transmembrane region" description="Helical" evidence="4">
    <location>
        <begin position="169"/>
        <end position="186"/>
    </location>
</feature>
<evidence type="ECO:0000313" key="6">
    <source>
        <dbReference type="Proteomes" id="UP001204144"/>
    </source>
</evidence>
<keyword evidence="4" id="KW-0472">Membrane</keyword>
<feature type="transmembrane region" description="Helical" evidence="4">
    <location>
        <begin position="198"/>
        <end position="221"/>
    </location>
</feature>
<keyword evidence="1" id="KW-0677">Repeat</keyword>
<evidence type="ECO:0000256" key="3">
    <source>
        <dbReference type="PROSITE-ProRule" id="PRU00339"/>
    </source>
</evidence>
<evidence type="ECO:0000313" key="5">
    <source>
        <dbReference type="EMBL" id="MCP9761987.1"/>
    </source>
</evidence>
<name>A0AAE3GZ88_9BACT</name>
<reference evidence="5 6" key="1">
    <citation type="submission" date="2018-11" db="EMBL/GenBank/DDBJ databases">
        <title>Novel bacteria species description.</title>
        <authorList>
            <person name="Han J.-H."/>
        </authorList>
    </citation>
    <scope>NUCLEOTIDE SEQUENCE [LARGE SCALE GENOMIC DNA]</scope>
    <source>
        <strain evidence="5 6">KCTC23259</strain>
    </source>
</reference>
<dbReference type="PANTHER" id="PTHR44227:SF3">
    <property type="entry name" value="PROTEIN O-MANNOSYL-TRANSFERASE TMTC4"/>
    <property type="match status" value="1"/>
</dbReference>
<feature type="repeat" description="TPR" evidence="3">
    <location>
        <begin position="575"/>
        <end position="608"/>
    </location>
</feature>
<proteinExistence type="predicted"/>
<organism evidence="5 6">
    <name type="scientific">Lacihabitans soyangensis</name>
    <dbReference type="NCBI Taxonomy" id="869394"/>
    <lineage>
        <taxon>Bacteria</taxon>
        <taxon>Pseudomonadati</taxon>
        <taxon>Bacteroidota</taxon>
        <taxon>Cytophagia</taxon>
        <taxon>Cytophagales</taxon>
        <taxon>Leadbetterellaceae</taxon>
        <taxon>Lacihabitans</taxon>
    </lineage>
</organism>
<feature type="transmembrane region" description="Helical" evidence="4">
    <location>
        <begin position="373"/>
        <end position="389"/>
    </location>
</feature>
<feature type="transmembrane region" description="Helical" evidence="4">
    <location>
        <begin position="38"/>
        <end position="56"/>
    </location>
</feature>
<feature type="transmembrane region" description="Helical" evidence="4">
    <location>
        <begin position="241"/>
        <end position="267"/>
    </location>
</feature>
<keyword evidence="4" id="KW-0812">Transmembrane</keyword>
<dbReference type="AlphaFoldDB" id="A0AAE3GZ88"/>
<protein>
    <recommendedName>
        <fullName evidence="7">Tetratricopeptide repeat protein</fullName>
    </recommendedName>
</protein>
<evidence type="ECO:0000256" key="2">
    <source>
        <dbReference type="ARBA" id="ARBA00022803"/>
    </source>
</evidence>
<sequence>MSKKNKKIIGSVSKDRTSQVADFHDESAKKTSIFENKWLTYSILALSILIAYFGAFNNDFVGWDDNAYVYENQDVLKQNWGRLLGAIYEANYHPLTMLTLGINAMISKKAGIFIFTNVLIHILNAILVFVFIKKLTIGKLNIAFFTALFFGIHPMHVESVAWVSERKDVLYTFFFLLSSIYYVKYVQEKTKKFLTLSLLMFLLSCLSKGMAVVLPLVLVLIDYWIEGEIKLKNILSKWHYFAIALLFGLIALDAQSGGNFGGLFIRISEGSAMNQFWSFSDKLLFAGYGFFTYIVKLFVPYNLHHFYAYPYVNEVKGSVFYFLPVLSLLLLVAAVLSYKRNKALFFAVGFYFVTLVLVLQIIAVGNATMAERYSYLPYLGLIFGILYLVDKNLDFKKLTLVFGLVSLVFMFLTSRQVETWKDTKSLLENSIPHHPDDSYLASSLGTIYAKEGNLDKAIKVCEGPISRGAANYKFYEITGNSYFLKNDLNKAIKYYNDGLVFAKDSIGKNVLYRNLGVTYQKIDQNEALKYFTLAYENKKEVDLLKLKGGSYIALGRYQEALNDLNEVYRQGFASDSTFTDMAVAKYELGDRVGAVKDLETALKINPNNQTAKNNLKVLGIN</sequence>
<evidence type="ECO:0000256" key="4">
    <source>
        <dbReference type="SAM" id="Phobius"/>
    </source>
</evidence>
<feature type="transmembrane region" description="Helical" evidence="4">
    <location>
        <begin position="139"/>
        <end position="157"/>
    </location>
</feature>
<dbReference type="Gene3D" id="1.25.40.10">
    <property type="entry name" value="Tetratricopeptide repeat domain"/>
    <property type="match status" value="1"/>
</dbReference>
<accession>A0AAE3GZ88</accession>
<dbReference type="SMART" id="SM00028">
    <property type="entry name" value="TPR"/>
    <property type="match status" value="4"/>
</dbReference>
<dbReference type="RefSeq" id="WP_255035740.1">
    <property type="nucleotide sequence ID" value="NZ_RJUF01000004.1"/>
</dbReference>
<keyword evidence="4" id="KW-1133">Transmembrane helix</keyword>
<comment type="caution">
    <text evidence="5">The sequence shown here is derived from an EMBL/GenBank/DDBJ whole genome shotgun (WGS) entry which is preliminary data.</text>
</comment>
<gene>
    <name evidence="5" type="ORF">EGI31_03405</name>
</gene>
<dbReference type="InterPro" id="IPR019734">
    <property type="entry name" value="TPR_rpt"/>
</dbReference>
<dbReference type="EMBL" id="RJUF01000004">
    <property type="protein sequence ID" value="MCP9761987.1"/>
    <property type="molecule type" value="Genomic_DNA"/>
</dbReference>
<evidence type="ECO:0000256" key="1">
    <source>
        <dbReference type="ARBA" id="ARBA00022737"/>
    </source>
</evidence>
<keyword evidence="6" id="KW-1185">Reference proteome</keyword>
<dbReference type="InterPro" id="IPR052346">
    <property type="entry name" value="O-mannosyl-transferase_TMTC"/>
</dbReference>
<dbReference type="Proteomes" id="UP001204144">
    <property type="component" value="Unassembled WGS sequence"/>
</dbReference>
<feature type="transmembrane region" description="Helical" evidence="4">
    <location>
        <begin position="343"/>
        <end position="367"/>
    </location>
</feature>
<dbReference type="SUPFAM" id="SSF48452">
    <property type="entry name" value="TPR-like"/>
    <property type="match status" value="1"/>
</dbReference>
<feature type="transmembrane region" description="Helical" evidence="4">
    <location>
        <begin position="398"/>
        <end position="417"/>
    </location>
</feature>
<evidence type="ECO:0008006" key="7">
    <source>
        <dbReference type="Google" id="ProtNLM"/>
    </source>
</evidence>